<evidence type="ECO:0000313" key="2">
    <source>
        <dbReference type="Proteomes" id="UP000515317"/>
    </source>
</evidence>
<dbReference type="EMBL" id="AP023361">
    <property type="protein sequence ID" value="BCJ90008.1"/>
    <property type="molecule type" value="Genomic_DNA"/>
</dbReference>
<organism evidence="1 2">
    <name type="scientific">Terrihabitans soli</name>
    <dbReference type="NCBI Taxonomy" id="708113"/>
    <lineage>
        <taxon>Bacteria</taxon>
        <taxon>Pseudomonadati</taxon>
        <taxon>Pseudomonadota</taxon>
        <taxon>Alphaproteobacteria</taxon>
        <taxon>Hyphomicrobiales</taxon>
        <taxon>Terrihabitans</taxon>
    </lineage>
</organism>
<accession>A0A6S6QU58</accession>
<keyword evidence="2" id="KW-1185">Reference proteome</keyword>
<protein>
    <submittedName>
        <fullName evidence="1">Uncharacterized protein</fullName>
    </submittedName>
</protein>
<dbReference type="Proteomes" id="UP000515317">
    <property type="component" value="Chromosome"/>
</dbReference>
<proteinExistence type="predicted"/>
<name>A0A6S6QU58_9HYPH</name>
<reference evidence="1 2" key="1">
    <citation type="submission" date="2020-08" db="EMBL/GenBank/DDBJ databases">
        <title>Genome sequence of Rhizobiales bacterium strain IZ6.</title>
        <authorList>
            <person name="Nakai R."/>
            <person name="Naganuma T."/>
        </authorList>
    </citation>
    <scope>NUCLEOTIDE SEQUENCE [LARGE SCALE GENOMIC DNA]</scope>
    <source>
        <strain evidence="1 2">IZ6</strain>
    </source>
</reference>
<gene>
    <name evidence="1" type="ORF">IZ6_07430</name>
</gene>
<dbReference type="RefSeq" id="WP_222876670.1">
    <property type="nucleotide sequence ID" value="NZ_AP023361.1"/>
</dbReference>
<sequence>MSPLGFLDRFDNWRARCARLFGSWTAWSLIRVSGVWAYSENAVTGQRRAVRVRGGLQPLDMSFLRDGDVVVNLQDRWTVKGHVLVMPGRPTVRAARLPLKDARR</sequence>
<dbReference type="KEGG" id="tso:IZ6_07430"/>
<evidence type="ECO:0000313" key="1">
    <source>
        <dbReference type="EMBL" id="BCJ90008.1"/>
    </source>
</evidence>
<dbReference type="AlphaFoldDB" id="A0A6S6QU58"/>